<dbReference type="EC" id="3.1.4.52" evidence="2"/>
<dbReference type="AlphaFoldDB" id="C9Y1D6"/>
<comment type="catalytic activity">
    <reaction evidence="9">
        <text>3',3'-c-di-GMP + H2O = 5'-phosphoguanylyl(3'-&gt;5')guanosine + H(+)</text>
        <dbReference type="Rhea" id="RHEA:24902"/>
        <dbReference type="ChEBI" id="CHEBI:15377"/>
        <dbReference type="ChEBI" id="CHEBI:15378"/>
        <dbReference type="ChEBI" id="CHEBI:58754"/>
        <dbReference type="ChEBI" id="CHEBI:58805"/>
        <dbReference type="EC" id="3.1.4.52"/>
    </reaction>
</comment>
<evidence type="ECO:0000259" key="11">
    <source>
        <dbReference type="PROSITE" id="PS50883"/>
    </source>
</evidence>
<dbReference type="EMBL" id="FN543093">
    <property type="protein sequence ID" value="CBA34064.1"/>
    <property type="molecule type" value="Genomic_DNA"/>
</dbReference>
<dbReference type="PROSITE" id="PS50883">
    <property type="entry name" value="EAL"/>
    <property type="match status" value="1"/>
</dbReference>
<dbReference type="HOGENOM" id="CLU_000445_131_1_6"/>
<keyword evidence="13" id="KW-1185">Reference proteome</keyword>
<evidence type="ECO:0000256" key="9">
    <source>
        <dbReference type="ARBA" id="ARBA00034290"/>
    </source>
</evidence>
<dbReference type="CDD" id="cd01948">
    <property type="entry name" value="EAL"/>
    <property type="match status" value="1"/>
</dbReference>
<reference evidence="13" key="2">
    <citation type="journal article" date="2011" name="J. Bacteriol.">
        <title>Complete genome sequence of Cronobacter turicensis LMG 23827, a food-borne pathogen causing deaths in neonates.</title>
        <authorList>
            <person name="Stephan R."/>
            <person name="Lehner A."/>
            <person name="Tischler P."/>
            <person name="Rattei T."/>
        </authorList>
    </citation>
    <scope>NUCLEOTIDE SEQUENCE [LARGE SCALE GENOMIC DNA]</scope>
    <source>
        <strain evidence="13">DSM 18703 / CCUG 55852 / LMG 23827 / z3032</strain>
    </source>
</reference>
<dbReference type="Pfam" id="PF00563">
    <property type="entry name" value="EAL"/>
    <property type="match status" value="1"/>
</dbReference>
<protein>
    <recommendedName>
        <fullName evidence="2">cyclic-guanylate-specific phosphodiesterase</fullName>
        <ecNumber evidence="2">3.1.4.52</ecNumber>
    </recommendedName>
</protein>
<dbReference type="PANTHER" id="PTHR33121:SF60">
    <property type="entry name" value="CYCLIC DI-GMP PHOSPHODIESTERASE PDEC-RELATED"/>
    <property type="match status" value="1"/>
</dbReference>
<keyword evidence="7 10" id="KW-1133">Transmembrane helix</keyword>
<evidence type="ECO:0000256" key="7">
    <source>
        <dbReference type="ARBA" id="ARBA00022989"/>
    </source>
</evidence>
<evidence type="ECO:0000256" key="4">
    <source>
        <dbReference type="ARBA" id="ARBA00022636"/>
    </source>
</evidence>
<keyword evidence="6" id="KW-0378">Hydrolase</keyword>
<feature type="domain" description="EAL" evidence="11">
    <location>
        <begin position="267"/>
        <end position="519"/>
    </location>
</feature>
<dbReference type="PATRIC" id="fig|693216.3.peg.3545"/>
<keyword evidence="5 10" id="KW-0812">Transmembrane</keyword>
<comment type="subcellular location">
    <subcellularLocation>
        <location evidence="1">Cell membrane</location>
        <topology evidence="1">Multi-pass membrane protein</topology>
    </subcellularLocation>
</comment>
<evidence type="ECO:0000256" key="2">
    <source>
        <dbReference type="ARBA" id="ARBA00012282"/>
    </source>
</evidence>
<keyword evidence="3" id="KW-1003">Cell membrane</keyword>
<dbReference type="InterPro" id="IPR024744">
    <property type="entry name" value="CSS-motif_dom"/>
</dbReference>
<evidence type="ECO:0000313" key="12">
    <source>
        <dbReference type="EMBL" id="CBA34064.1"/>
    </source>
</evidence>
<evidence type="ECO:0000256" key="3">
    <source>
        <dbReference type="ARBA" id="ARBA00022475"/>
    </source>
</evidence>
<evidence type="ECO:0000313" key="13">
    <source>
        <dbReference type="Proteomes" id="UP000002069"/>
    </source>
</evidence>
<dbReference type="GO" id="GO:0071111">
    <property type="term" value="F:cyclic-guanylate-specific phosphodiesterase activity"/>
    <property type="evidence" value="ECO:0007669"/>
    <property type="project" value="UniProtKB-EC"/>
</dbReference>
<proteinExistence type="predicted"/>
<keyword evidence="8 10" id="KW-0472">Membrane</keyword>
<dbReference type="InterPro" id="IPR050706">
    <property type="entry name" value="Cyclic-di-GMP_PDE-like"/>
</dbReference>
<evidence type="ECO:0000256" key="5">
    <source>
        <dbReference type="ARBA" id="ARBA00022692"/>
    </source>
</evidence>
<dbReference type="Pfam" id="PF12792">
    <property type="entry name" value="CSS-motif"/>
    <property type="match status" value="1"/>
</dbReference>
<sequence>MMNFRARRQALRISGIIMVVLLPVMLALWIAHHRAVNETRAHLDTFAQLVLNRTELVLSHVEETRNEAEKYQGEICSSAHQRNMLDISRGQIFIEDLIYAQGDELLCSTLFDQPFILSPANYTRTPDVAYYYYRDTPFFSGHKMIYLRKGNYVAVVNPLSFSEILSSDATISYGVYDTVTREFFSVSEKADARAFAPFARSQNADFQKDGRFWSIVLSGKRPIAVAVSTSDAWFWQAWRRQMSVMLPLGLIMGGLLVFLGSRTRNRFNSPGRQLQRALQKRALRLHYQPIMDIKHGMCVGAEALLRWPGYNGQVMSPAEFIPLAEKTGMIAQVTDYVVEELFNDLGHFLATHPQIYISINLSASDFHSSRLIALIEGKNSQHGVRAQQIKIEVTERGFIDVPRTTPVIQAFRQSGFEIAIDDFGTGYSNLHNLYSLNVDILKIDKSFIDTLTTNSTSHLIAEHIIDMAQSLRLKIIAEGVETAEQVGWLLKRGVQYCQGWHFSKALPRQEFVAWLQQDDARGIPGWQSCTVNRQAL</sequence>
<keyword evidence="4" id="KW-0973">c-di-GMP</keyword>
<evidence type="ECO:0000256" key="1">
    <source>
        <dbReference type="ARBA" id="ARBA00004651"/>
    </source>
</evidence>
<accession>C9Y1D6</accession>
<dbReference type="Proteomes" id="UP000002069">
    <property type="component" value="Chromosome"/>
</dbReference>
<name>C9Y1D6_CROTZ</name>
<evidence type="ECO:0000256" key="6">
    <source>
        <dbReference type="ARBA" id="ARBA00022801"/>
    </source>
</evidence>
<reference evidence="12 13" key="1">
    <citation type="journal article" date="2010" name="J. Bacteriol.">
        <title>Complete Genome Sequence of Cronobacter turicensis LMG 23827, a foodborne pathogen causing deaths in neonates.</title>
        <authorList>
            <person name="Stephan R."/>
            <person name="Lehner A."/>
            <person name="Tischler P."/>
            <person name="Rattei T."/>
        </authorList>
    </citation>
    <scope>NUCLEOTIDE SEQUENCE [LARGE SCALE GENOMIC DNA]</scope>
    <source>
        <strain evidence="13">DSM 18703 / CCUG 55852 / LMG 23827 / z3032</strain>
    </source>
</reference>
<evidence type="ECO:0000256" key="8">
    <source>
        <dbReference type="ARBA" id="ARBA00023136"/>
    </source>
</evidence>
<evidence type="ECO:0000256" key="10">
    <source>
        <dbReference type="SAM" id="Phobius"/>
    </source>
</evidence>
<dbReference type="KEGG" id="ctu:CTU_37470"/>
<dbReference type="InterPro" id="IPR001633">
    <property type="entry name" value="EAL_dom"/>
</dbReference>
<feature type="transmembrane region" description="Helical" evidence="10">
    <location>
        <begin position="12"/>
        <end position="31"/>
    </location>
</feature>
<organism evidence="12 13">
    <name type="scientific">Cronobacter turicensis (strain DSM 18703 / CCUG 55852 / LMG 23827 / z3032)</name>
    <dbReference type="NCBI Taxonomy" id="693216"/>
    <lineage>
        <taxon>Bacteria</taxon>
        <taxon>Pseudomonadati</taxon>
        <taxon>Pseudomonadota</taxon>
        <taxon>Gammaproteobacteria</taxon>
        <taxon>Enterobacterales</taxon>
        <taxon>Enterobacteriaceae</taxon>
        <taxon>Cronobacter</taxon>
    </lineage>
</organism>
<dbReference type="Gene3D" id="3.20.20.450">
    <property type="entry name" value="EAL domain"/>
    <property type="match status" value="1"/>
</dbReference>
<gene>
    <name evidence="12" type="primary">yjcC</name>
    <name evidence="12" type="ordered locus">Ctu_37470</name>
</gene>
<dbReference type="GO" id="GO:0005886">
    <property type="term" value="C:plasma membrane"/>
    <property type="evidence" value="ECO:0007669"/>
    <property type="project" value="UniProtKB-SubCell"/>
</dbReference>
<dbReference type="PANTHER" id="PTHR33121">
    <property type="entry name" value="CYCLIC DI-GMP PHOSPHODIESTERASE PDEF"/>
    <property type="match status" value="1"/>
</dbReference>
<dbReference type="SUPFAM" id="SSF141868">
    <property type="entry name" value="EAL domain-like"/>
    <property type="match status" value="1"/>
</dbReference>
<dbReference type="InterPro" id="IPR035919">
    <property type="entry name" value="EAL_sf"/>
</dbReference>
<dbReference type="SMART" id="SM00052">
    <property type="entry name" value="EAL"/>
    <property type="match status" value="1"/>
</dbReference>